<name>A0A1F4XHM2_9BACT</name>
<feature type="transmembrane region" description="Helical" evidence="6">
    <location>
        <begin position="135"/>
        <end position="161"/>
    </location>
</feature>
<dbReference type="STRING" id="1797243.A2943_01400"/>
<organism evidence="8 9">
    <name type="scientific">Candidatus Adlerbacteria bacterium RIFCSPLOWO2_01_FULL_51_16</name>
    <dbReference type="NCBI Taxonomy" id="1797243"/>
    <lineage>
        <taxon>Bacteria</taxon>
        <taxon>Candidatus Adleribacteriota</taxon>
    </lineage>
</organism>
<evidence type="ECO:0000313" key="9">
    <source>
        <dbReference type="Proteomes" id="UP000176185"/>
    </source>
</evidence>
<keyword evidence="3 6" id="KW-0812">Transmembrane</keyword>
<evidence type="ECO:0000256" key="1">
    <source>
        <dbReference type="ARBA" id="ARBA00004141"/>
    </source>
</evidence>
<feature type="transmembrane region" description="Helical" evidence="6">
    <location>
        <begin position="204"/>
        <end position="226"/>
    </location>
</feature>
<feature type="domain" description="Cytochrome C biogenesis protein transmembrane" evidence="7">
    <location>
        <begin position="8"/>
        <end position="223"/>
    </location>
</feature>
<comment type="similarity">
    <text evidence="2">Belongs to the DsbD family.</text>
</comment>
<comment type="subcellular location">
    <subcellularLocation>
        <location evidence="1">Membrane</location>
        <topology evidence="1">Multi-pass membrane protein</topology>
    </subcellularLocation>
</comment>
<evidence type="ECO:0000313" key="8">
    <source>
        <dbReference type="EMBL" id="OGC81114.1"/>
    </source>
</evidence>
<evidence type="ECO:0000259" key="7">
    <source>
        <dbReference type="Pfam" id="PF02683"/>
    </source>
</evidence>
<protein>
    <recommendedName>
        <fullName evidence="7">Cytochrome C biogenesis protein transmembrane domain-containing protein</fullName>
    </recommendedName>
</protein>
<proteinExistence type="inferred from homology"/>
<dbReference type="AlphaFoldDB" id="A0A1F4XHM2"/>
<dbReference type="EMBL" id="MEWX01000004">
    <property type="protein sequence ID" value="OGC81114.1"/>
    <property type="molecule type" value="Genomic_DNA"/>
</dbReference>
<dbReference type="Pfam" id="PF02683">
    <property type="entry name" value="DsbD_TM"/>
    <property type="match status" value="1"/>
</dbReference>
<dbReference type="InterPro" id="IPR003834">
    <property type="entry name" value="Cyt_c_assmbl_TM_dom"/>
</dbReference>
<evidence type="ECO:0000256" key="5">
    <source>
        <dbReference type="ARBA" id="ARBA00023136"/>
    </source>
</evidence>
<comment type="caution">
    <text evidence="8">The sequence shown here is derived from an EMBL/GenBank/DDBJ whole genome shotgun (WGS) entry which is preliminary data.</text>
</comment>
<feature type="transmembrane region" description="Helical" evidence="6">
    <location>
        <begin position="167"/>
        <end position="192"/>
    </location>
</feature>
<evidence type="ECO:0000256" key="4">
    <source>
        <dbReference type="ARBA" id="ARBA00022989"/>
    </source>
</evidence>
<dbReference type="PANTHER" id="PTHR31272:SF4">
    <property type="entry name" value="CYTOCHROME C-TYPE BIOGENESIS PROTEIN HI_1454-RELATED"/>
    <property type="match status" value="1"/>
</dbReference>
<feature type="transmembrane region" description="Helical" evidence="6">
    <location>
        <begin position="6"/>
        <end position="39"/>
    </location>
</feature>
<feature type="transmembrane region" description="Helical" evidence="6">
    <location>
        <begin position="60"/>
        <end position="84"/>
    </location>
</feature>
<sequence length="252" mass="27041">MIDPSLWIGAFFAGVFMFLAPCTLPIVPGYLAFISGVSLGGNMDAVARRLARVKVLRNAVAFVLGFSFIFITLGASAGFLGAALGEWRFILARLGGAVIILFGITMLGVVRIPGLSVDWRMPTPRFLALGRPESSFLIGALFALGWSPCIGPILGTILLVASTSAVAFQGALLLGVFSLGLSLPFLLTAVLIHEATGFLSRIAWFVYLLSLTGGLFLIALGLLMVFGKMDLLIMWGYGFFDFIGYERLLNYL</sequence>
<dbReference type="Proteomes" id="UP000176185">
    <property type="component" value="Unassembled WGS sequence"/>
</dbReference>
<dbReference type="InterPro" id="IPR051790">
    <property type="entry name" value="Cytochrome_c-biogenesis_DsbD"/>
</dbReference>
<evidence type="ECO:0000256" key="2">
    <source>
        <dbReference type="ARBA" id="ARBA00006143"/>
    </source>
</evidence>
<evidence type="ECO:0000256" key="6">
    <source>
        <dbReference type="SAM" id="Phobius"/>
    </source>
</evidence>
<dbReference type="GO" id="GO:0016020">
    <property type="term" value="C:membrane"/>
    <property type="evidence" value="ECO:0007669"/>
    <property type="project" value="UniProtKB-SubCell"/>
</dbReference>
<keyword evidence="4 6" id="KW-1133">Transmembrane helix</keyword>
<reference evidence="8 9" key="1">
    <citation type="journal article" date="2016" name="Nat. Commun.">
        <title>Thousands of microbial genomes shed light on interconnected biogeochemical processes in an aquifer system.</title>
        <authorList>
            <person name="Anantharaman K."/>
            <person name="Brown C.T."/>
            <person name="Hug L.A."/>
            <person name="Sharon I."/>
            <person name="Castelle C.J."/>
            <person name="Probst A.J."/>
            <person name="Thomas B.C."/>
            <person name="Singh A."/>
            <person name="Wilkins M.J."/>
            <person name="Karaoz U."/>
            <person name="Brodie E.L."/>
            <person name="Williams K.H."/>
            <person name="Hubbard S.S."/>
            <person name="Banfield J.F."/>
        </authorList>
    </citation>
    <scope>NUCLEOTIDE SEQUENCE [LARGE SCALE GENOMIC DNA]</scope>
</reference>
<dbReference type="GO" id="GO:0017004">
    <property type="term" value="P:cytochrome complex assembly"/>
    <property type="evidence" value="ECO:0007669"/>
    <property type="project" value="InterPro"/>
</dbReference>
<accession>A0A1F4XHM2</accession>
<keyword evidence="5 6" id="KW-0472">Membrane</keyword>
<evidence type="ECO:0000256" key="3">
    <source>
        <dbReference type="ARBA" id="ARBA00022692"/>
    </source>
</evidence>
<feature type="transmembrane region" description="Helical" evidence="6">
    <location>
        <begin position="90"/>
        <end position="114"/>
    </location>
</feature>
<gene>
    <name evidence="8" type="ORF">A2943_01400</name>
</gene>
<dbReference type="PANTHER" id="PTHR31272">
    <property type="entry name" value="CYTOCHROME C-TYPE BIOGENESIS PROTEIN HI_1454-RELATED"/>
    <property type="match status" value="1"/>
</dbReference>